<dbReference type="GO" id="GO:0005085">
    <property type="term" value="F:guanyl-nucleotide exchange factor activity"/>
    <property type="evidence" value="ECO:0007669"/>
    <property type="project" value="InterPro"/>
</dbReference>
<dbReference type="Gene3D" id="2.160.10.10">
    <property type="entry name" value="Hexapeptide repeat proteins"/>
    <property type="match status" value="1"/>
</dbReference>
<keyword evidence="3" id="KW-0963">Cytoplasm</keyword>
<dbReference type="GO" id="GO:0003743">
    <property type="term" value="F:translation initiation factor activity"/>
    <property type="evidence" value="ECO:0007669"/>
    <property type="project" value="UniProtKB-KW"/>
</dbReference>
<proteinExistence type="inferred from homology"/>
<accession>A0A1V9Z1Q7</accession>
<dbReference type="Pfam" id="PF09724">
    <property type="entry name" value="Dcc1"/>
    <property type="match status" value="1"/>
</dbReference>
<dbReference type="CDD" id="cd11558">
    <property type="entry name" value="W2_eIF2B_epsilon"/>
    <property type="match status" value="1"/>
</dbReference>
<feature type="region of interest" description="Disordered" evidence="7">
    <location>
        <begin position="421"/>
        <end position="454"/>
    </location>
</feature>
<organism evidence="9 10">
    <name type="scientific">Achlya hypogyna</name>
    <name type="common">Oomycete</name>
    <name type="synonym">Protoachlya hypogyna</name>
    <dbReference type="NCBI Taxonomy" id="1202772"/>
    <lineage>
        <taxon>Eukaryota</taxon>
        <taxon>Sar</taxon>
        <taxon>Stramenopiles</taxon>
        <taxon>Oomycota</taxon>
        <taxon>Saprolegniomycetes</taxon>
        <taxon>Saprolegniales</taxon>
        <taxon>Achlyaceae</taxon>
        <taxon>Achlya</taxon>
    </lineage>
</organism>
<dbReference type="PROSITE" id="PS51363">
    <property type="entry name" value="W2"/>
    <property type="match status" value="1"/>
</dbReference>
<dbReference type="PANTHER" id="PTHR45887">
    <property type="entry name" value="TRANSLATION INITIATION FACTOR EIF-2B SUBUNIT EPSILON"/>
    <property type="match status" value="1"/>
</dbReference>
<dbReference type="STRING" id="1202772.A0A1V9Z1Q7"/>
<protein>
    <recommendedName>
        <fullName evidence="4">Translation initiation factor eIF2B subunit epsilon</fullName>
    </recommendedName>
    <alternativeName>
        <fullName evidence="5">eIF2B GDP-GTP exchange factor subunit epsilon</fullName>
    </alternativeName>
</protein>
<comment type="similarity">
    <text evidence="2">Belongs to the eIF-2B gamma/epsilon subunits family.</text>
</comment>
<sequence length="1017" mass="113882">MPPKKAAEEKDEKHKHPLQAVLFADSWTKTFRPVSLETPKVLLPLANVPMLEYTLEFLASNGVEEVLIFCTAHAQAIEAFLASSVIARTVKTQCILAPTCLTAGDAIRELDRMQLVRSDPFILISGDVVSNMNLKAAIESHEARKKKDSTSIMTVVMKEVQVHHDIRPLTDDLLVAMDTQTNQIVLYETSHSPSAFLPTVMFQDHRQIGFRYDLMDAQVDICSPDVLVQFSDNFDYQDIRRDFIRNEVLNYEMGNRIHAHIISKEFAARVHDPRTYSAISHAILQRWVYPMVPDNNFLGPASSYHHQRGDIYKEAGVSLARTATVHPMTIIGDHTTIEAGSAISKSAIGRHCRIGKNVRITGSFLWDNVTIEDDVVLDGAIICNNAVVRKGAKVQEGSIVSFNVVVGAGFTVPSYTKLTTVRGSGDDDGFSDDDDDDTDDGSWNPQHVGPDGEGRIWTLDDDEIFLEGSDDEDDDGDNEHARMHRLKQTLIGAKELVSARTTRLASWDALSESDDEEPLNAFEEEDPMERFVRVVMDMVQSGDANGDDVENLFLEIKSFKFAQNRSFADCLEAILPALCNAIPRANKAPMAIMGLLKPKFEKWRGVVSKCIMNDVERVKIVNTFAAYCVHPNNAPSFGTLLRFILQVAYDLEWVTEETIFTWEDKVLAAEPRTIAFAADFTEDELRVMELPSDVCDALEAGEQVYVVGDATQRAVLCTATKSYHLVREDQSNMRLLVDSVNWEADKTADTISVRGSAMSHYELVPKPLDMNQLKQLLLENPWTGAAATAPKRQKLSLYALDDLIDRLQHSPHEVSSMLAQLKAFEIDGFWRLLDSAYQRNVVGQILDVVVQNDWDFNAAHTFEAFAAHLPDVHPTVLSHCLRLYSAEDSSFQLDAAKIAKFQAVSIFEEAQGKEWALNAFMEQWGFRVPMGVAIDPSLLLGIAIRRANDKLVYFPESQLSIEPKQRFAEMFAFQPKWLLAQLAPSLLTEGMTQASLLLKYTRASRVANSPDKLYSKR</sequence>
<evidence type="ECO:0000256" key="1">
    <source>
        <dbReference type="ARBA" id="ARBA00004514"/>
    </source>
</evidence>
<evidence type="ECO:0000256" key="6">
    <source>
        <dbReference type="ARBA" id="ARBA00046432"/>
    </source>
</evidence>
<comment type="subunit">
    <text evidence="6">Component of the translation initiation factor 2B (eIF2B) complex which is a heterodecamer of two sets of five different subunits: alpha, beta, gamma, delta and epsilon. Subunits alpha, beta and delta comprise a regulatory subcomplex and subunits epsilon and gamma comprise a catalytic subcomplex. Within the complex, the hexameric regulatory complex resides at the center, with the two heterodimeric catalytic subcomplexes bound on opposite sides.</text>
</comment>
<name>A0A1V9Z1Q7_ACHHY</name>
<dbReference type="GO" id="GO:0005851">
    <property type="term" value="C:eukaryotic translation initiation factor 2B complex"/>
    <property type="evidence" value="ECO:0007669"/>
    <property type="project" value="TreeGrafter"/>
</dbReference>
<dbReference type="Gene3D" id="3.90.550.10">
    <property type="entry name" value="Spore Coat Polysaccharide Biosynthesis Protein SpsA, Chain A"/>
    <property type="match status" value="1"/>
</dbReference>
<dbReference type="GO" id="GO:0005829">
    <property type="term" value="C:cytosol"/>
    <property type="evidence" value="ECO:0007669"/>
    <property type="project" value="UniProtKB-SubCell"/>
</dbReference>
<keyword evidence="9" id="KW-0648">Protein biosynthesis</keyword>
<dbReference type="GO" id="GO:0007064">
    <property type="term" value="P:mitotic sister chromatid cohesion"/>
    <property type="evidence" value="ECO:0007669"/>
    <property type="project" value="InterPro"/>
</dbReference>
<dbReference type="Proteomes" id="UP000243579">
    <property type="component" value="Unassembled WGS sequence"/>
</dbReference>
<evidence type="ECO:0000256" key="7">
    <source>
        <dbReference type="SAM" id="MobiDB-lite"/>
    </source>
</evidence>
<evidence type="ECO:0000313" key="10">
    <source>
        <dbReference type="Proteomes" id="UP000243579"/>
    </source>
</evidence>
<dbReference type="PANTHER" id="PTHR45887:SF1">
    <property type="entry name" value="TRANSLATION INITIATION FACTOR EIF-2B SUBUNIT EPSILON"/>
    <property type="match status" value="1"/>
</dbReference>
<comment type="subcellular location">
    <subcellularLocation>
        <location evidence="1">Cytoplasm</location>
        <location evidence="1">Cytosol</location>
    </subcellularLocation>
</comment>
<dbReference type="InterPro" id="IPR019128">
    <property type="entry name" value="Dcc1"/>
</dbReference>
<dbReference type="InterPro" id="IPR035543">
    <property type="entry name" value="eIF-2B_epsilon_N"/>
</dbReference>
<dbReference type="SUPFAM" id="SSF48371">
    <property type="entry name" value="ARM repeat"/>
    <property type="match status" value="1"/>
</dbReference>
<dbReference type="InterPro" id="IPR029044">
    <property type="entry name" value="Nucleotide-diphossugar_trans"/>
</dbReference>
<keyword evidence="9" id="KW-0396">Initiation factor</keyword>
<dbReference type="Pfam" id="PF25084">
    <property type="entry name" value="LbH_EIF2B"/>
    <property type="match status" value="1"/>
</dbReference>
<evidence type="ECO:0000256" key="5">
    <source>
        <dbReference type="ARBA" id="ARBA00044345"/>
    </source>
</evidence>
<evidence type="ECO:0000259" key="8">
    <source>
        <dbReference type="PROSITE" id="PS51363"/>
    </source>
</evidence>
<dbReference type="InterPro" id="IPR051956">
    <property type="entry name" value="eIF2B_epsilon"/>
</dbReference>
<evidence type="ECO:0000256" key="4">
    <source>
        <dbReference type="ARBA" id="ARBA00044144"/>
    </source>
</evidence>
<dbReference type="OrthoDB" id="424572at2759"/>
<dbReference type="InterPro" id="IPR044123">
    <property type="entry name" value="W2_eIF2B_epsilon"/>
</dbReference>
<dbReference type="GO" id="GO:0031369">
    <property type="term" value="F:translation initiation factor binding"/>
    <property type="evidence" value="ECO:0007669"/>
    <property type="project" value="InterPro"/>
</dbReference>
<evidence type="ECO:0000256" key="3">
    <source>
        <dbReference type="ARBA" id="ARBA00022490"/>
    </source>
</evidence>
<dbReference type="GO" id="GO:0031390">
    <property type="term" value="C:Ctf18 RFC-like complex"/>
    <property type="evidence" value="ECO:0007669"/>
    <property type="project" value="InterPro"/>
</dbReference>
<dbReference type="Gene3D" id="1.25.40.180">
    <property type="match status" value="1"/>
</dbReference>
<dbReference type="EMBL" id="JNBR01000490">
    <property type="protein sequence ID" value="OQR91949.1"/>
    <property type="molecule type" value="Genomic_DNA"/>
</dbReference>
<reference evidence="9 10" key="1">
    <citation type="journal article" date="2014" name="Genome Biol. Evol.">
        <title>The secreted proteins of Achlya hypogyna and Thraustotheca clavata identify the ancestral oomycete secretome and reveal gene acquisitions by horizontal gene transfer.</title>
        <authorList>
            <person name="Misner I."/>
            <person name="Blouin N."/>
            <person name="Leonard G."/>
            <person name="Richards T.A."/>
            <person name="Lane C.E."/>
        </authorList>
    </citation>
    <scope>NUCLEOTIDE SEQUENCE [LARGE SCALE GENOMIC DNA]</scope>
    <source>
        <strain evidence="9 10">ATCC 48635</strain>
    </source>
</reference>
<dbReference type="FunFam" id="3.90.550.10:FF:000066">
    <property type="entry name" value="Translation initiation factor eIF-2B subunit epsilon"/>
    <property type="match status" value="1"/>
</dbReference>
<dbReference type="InterPro" id="IPR016024">
    <property type="entry name" value="ARM-type_fold"/>
</dbReference>
<dbReference type="CDD" id="cd04197">
    <property type="entry name" value="eIF-2B_epsilon_N"/>
    <property type="match status" value="1"/>
</dbReference>
<dbReference type="AlphaFoldDB" id="A0A1V9Z1Q7"/>
<dbReference type="InterPro" id="IPR005835">
    <property type="entry name" value="NTP_transferase_dom"/>
</dbReference>
<dbReference type="CDD" id="cd05787">
    <property type="entry name" value="LbH_eIF2B_epsilon"/>
    <property type="match status" value="1"/>
</dbReference>
<dbReference type="InterPro" id="IPR003307">
    <property type="entry name" value="W2_domain"/>
</dbReference>
<dbReference type="InterPro" id="IPR056764">
    <property type="entry name" value="LbH_EIF2B3/5"/>
</dbReference>
<feature type="domain" description="W2" evidence="8">
    <location>
        <begin position="512"/>
        <end position="700"/>
    </location>
</feature>
<dbReference type="Pfam" id="PF00483">
    <property type="entry name" value="NTP_transferase"/>
    <property type="match status" value="1"/>
</dbReference>
<keyword evidence="10" id="KW-1185">Reference proteome</keyword>
<gene>
    <name evidence="9" type="ORF">ACHHYP_04182</name>
</gene>
<feature type="compositionally biased region" description="Acidic residues" evidence="7">
    <location>
        <begin position="426"/>
        <end position="440"/>
    </location>
</feature>
<comment type="caution">
    <text evidence="9">The sequence shown here is derived from an EMBL/GenBank/DDBJ whole genome shotgun (WGS) entry which is preliminary data.</text>
</comment>
<evidence type="ECO:0000256" key="2">
    <source>
        <dbReference type="ARBA" id="ARBA00007878"/>
    </source>
</evidence>
<evidence type="ECO:0000313" key="9">
    <source>
        <dbReference type="EMBL" id="OQR91949.1"/>
    </source>
</evidence>
<dbReference type="SUPFAM" id="SSF53448">
    <property type="entry name" value="Nucleotide-diphospho-sugar transferases"/>
    <property type="match status" value="1"/>
</dbReference>